<evidence type="ECO:0000313" key="6">
    <source>
        <dbReference type="Proteomes" id="UP000265962"/>
    </source>
</evidence>
<dbReference type="PANTHER" id="PTHR43537">
    <property type="entry name" value="TRANSCRIPTIONAL REGULATOR, GNTR FAMILY"/>
    <property type="match status" value="1"/>
</dbReference>
<protein>
    <submittedName>
        <fullName evidence="5">Transcription regulator HTH, GntR</fullName>
    </submittedName>
</protein>
<evidence type="ECO:0000313" key="5">
    <source>
        <dbReference type="EMBL" id="SPF68104.1"/>
    </source>
</evidence>
<name>A0A375HZX1_9ACTN</name>
<keyword evidence="2" id="KW-0238">DNA-binding</keyword>
<dbReference type="GO" id="GO:0003700">
    <property type="term" value="F:DNA-binding transcription factor activity"/>
    <property type="evidence" value="ECO:0007669"/>
    <property type="project" value="InterPro"/>
</dbReference>
<dbReference type="InterPro" id="IPR011711">
    <property type="entry name" value="GntR_C"/>
</dbReference>
<dbReference type="InterPro" id="IPR036390">
    <property type="entry name" value="WH_DNA-bd_sf"/>
</dbReference>
<dbReference type="Gene3D" id="1.10.10.10">
    <property type="entry name" value="Winged helix-like DNA-binding domain superfamily/Winged helix DNA-binding domain"/>
    <property type="match status" value="1"/>
</dbReference>
<proteinExistence type="predicted"/>
<dbReference type="OrthoDB" id="3267569at2"/>
<dbReference type="SUPFAM" id="SSF48008">
    <property type="entry name" value="GntR ligand-binding domain-like"/>
    <property type="match status" value="1"/>
</dbReference>
<organism evidence="5 6">
    <name type="scientific">Propionibacterium ruminifibrarum</name>
    <dbReference type="NCBI Taxonomy" id="1962131"/>
    <lineage>
        <taxon>Bacteria</taxon>
        <taxon>Bacillati</taxon>
        <taxon>Actinomycetota</taxon>
        <taxon>Actinomycetes</taxon>
        <taxon>Propionibacteriales</taxon>
        <taxon>Propionibacteriaceae</taxon>
        <taxon>Propionibacterium</taxon>
    </lineage>
</organism>
<dbReference type="CDD" id="cd07377">
    <property type="entry name" value="WHTH_GntR"/>
    <property type="match status" value="1"/>
</dbReference>
<dbReference type="InterPro" id="IPR008920">
    <property type="entry name" value="TF_FadR/GntR_C"/>
</dbReference>
<dbReference type="PROSITE" id="PS50949">
    <property type="entry name" value="HTH_GNTR"/>
    <property type="match status" value="1"/>
</dbReference>
<feature type="domain" description="HTH gntR-type" evidence="4">
    <location>
        <begin position="17"/>
        <end position="84"/>
    </location>
</feature>
<gene>
    <name evidence="5" type="ORF">PROPJV5_1062</name>
</gene>
<keyword evidence="1" id="KW-0805">Transcription regulation</keyword>
<dbReference type="SUPFAM" id="SSF46785">
    <property type="entry name" value="Winged helix' DNA-binding domain"/>
    <property type="match status" value="1"/>
</dbReference>
<dbReference type="InterPro" id="IPR036388">
    <property type="entry name" value="WH-like_DNA-bd_sf"/>
</dbReference>
<keyword evidence="3" id="KW-0804">Transcription</keyword>
<dbReference type="Pfam" id="PF00392">
    <property type="entry name" value="GntR"/>
    <property type="match status" value="1"/>
</dbReference>
<evidence type="ECO:0000256" key="3">
    <source>
        <dbReference type="ARBA" id="ARBA00023163"/>
    </source>
</evidence>
<dbReference type="SMART" id="SM00345">
    <property type="entry name" value="HTH_GNTR"/>
    <property type="match status" value="1"/>
</dbReference>
<reference evidence="6" key="1">
    <citation type="submission" date="2018-02" db="EMBL/GenBank/DDBJ databases">
        <authorList>
            <person name="Hornung B."/>
        </authorList>
    </citation>
    <scope>NUCLEOTIDE SEQUENCE [LARGE SCALE GENOMIC DNA]</scope>
</reference>
<dbReference type="EMBL" id="OMOH01000003">
    <property type="protein sequence ID" value="SPF68104.1"/>
    <property type="molecule type" value="Genomic_DNA"/>
</dbReference>
<evidence type="ECO:0000259" key="4">
    <source>
        <dbReference type="PROSITE" id="PS50949"/>
    </source>
</evidence>
<dbReference type="AlphaFoldDB" id="A0A375HZX1"/>
<dbReference type="SMART" id="SM00895">
    <property type="entry name" value="FCD"/>
    <property type="match status" value="1"/>
</dbReference>
<dbReference type="Pfam" id="PF07729">
    <property type="entry name" value="FCD"/>
    <property type="match status" value="1"/>
</dbReference>
<dbReference type="RefSeq" id="WP_119715319.1">
    <property type="nucleotide sequence ID" value="NZ_OMOH01000003.1"/>
</dbReference>
<dbReference type="PANTHER" id="PTHR43537:SF5">
    <property type="entry name" value="UXU OPERON TRANSCRIPTIONAL REGULATOR"/>
    <property type="match status" value="1"/>
</dbReference>
<dbReference type="InterPro" id="IPR000524">
    <property type="entry name" value="Tscrpt_reg_HTH_GntR"/>
</dbReference>
<accession>A0A375HZX1</accession>
<dbReference type="Proteomes" id="UP000265962">
    <property type="component" value="Unassembled WGS sequence"/>
</dbReference>
<evidence type="ECO:0000256" key="2">
    <source>
        <dbReference type="ARBA" id="ARBA00023125"/>
    </source>
</evidence>
<evidence type="ECO:0000256" key="1">
    <source>
        <dbReference type="ARBA" id="ARBA00023015"/>
    </source>
</evidence>
<dbReference type="GO" id="GO:0003677">
    <property type="term" value="F:DNA binding"/>
    <property type="evidence" value="ECO:0007669"/>
    <property type="project" value="UniProtKB-KW"/>
</dbReference>
<dbReference type="Gene3D" id="1.20.120.530">
    <property type="entry name" value="GntR ligand-binding domain-like"/>
    <property type="match status" value="1"/>
</dbReference>
<sequence length="239" mass="26020">MKSAAEGLSGFNPLSAHGLRDEVYDAILEVLLAGQLPPASPLSIDGLAKSMSVSPTPVREALARLEHTGLVTREAHRGYRVAPPMSRDQITELVDARLVLEPSALYRAMQRDSEALLQSLKSAFTTHKQWAAKMAEPHALEDPSQVKRYFESDWMFHQAILDHCGNRYLSRAVNSLSFSVHRMRQTLGTQVSDAPFAIEEHSAILDAVGTGDPDAAADAMTGHLNKVLGRCLSDAPAEP</sequence>
<keyword evidence="6" id="KW-1185">Reference proteome</keyword>